<name>A0A420Y7Z2_9PEZI</name>
<gene>
    <name evidence="4" type="ORF">DL546_002149</name>
</gene>
<dbReference type="STRING" id="177199.A0A420Y7Z2"/>
<dbReference type="Gene3D" id="3.40.50.1970">
    <property type="match status" value="1"/>
</dbReference>
<dbReference type="InterPro" id="IPR056798">
    <property type="entry name" value="ADH_Fe_C"/>
</dbReference>
<keyword evidence="5" id="KW-1185">Reference proteome</keyword>
<dbReference type="SUPFAM" id="SSF56796">
    <property type="entry name" value="Dehydroquinate synthase-like"/>
    <property type="match status" value="1"/>
</dbReference>
<dbReference type="PANTHER" id="PTHR11496:SF107">
    <property type="entry name" value="ALCOHOL DEHYDROGENASE, PUTATIVE (AFU_ORTHOLOGUE AFUA_1G06800)-RELATED"/>
    <property type="match status" value="1"/>
</dbReference>
<reference evidence="4 5" key="1">
    <citation type="submission" date="2018-08" db="EMBL/GenBank/DDBJ databases">
        <title>Draft genome of the lignicolous fungus Coniochaeta pulveracea.</title>
        <authorList>
            <person name="Borstlap C.J."/>
            <person name="De Witt R.N."/>
            <person name="Botha A."/>
            <person name="Volschenk H."/>
        </authorList>
    </citation>
    <scope>NUCLEOTIDE SEQUENCE [LARGE SCALE GENOMIC DNA]</scope>
    <source>
        <strain evidence="4 5">CAB683</strain>
    </source>
</reference>
<comment type="caution">
    <text evidence="4">The sequence shown here is derived from an EMBL/GenBank/DDBJ whole genome shotgun (WGS) entry which is preliminary data.</text>
</comment>
<protein>
    <submittedName>
        <fullName evidence="4">Uncharacterized protein</fullName>
    </submittedName>
</protein>
<dbReference type="GO" id="GO:0005739">
    <property type="term" value="C:mitochondrion"/>
    <property type="evidence" value="ECO:0007669"/>
    <property type="project" value="TreeGrafter"/>
</dbReference>
<dbReference type="OrthoDB" id="339764at2759"/>
<dbReference type="PANTHER" id="PTHR11496">
    <property type="entry name" value="ALCOHOL DEHYDROGENASE"/>
    <property type="match status" value="1"/>
</dbReference>
<organism evidence="4 5">
    <name type="scientific">Coniochaeta pulveracea</name>
    <dbReference type="NCBI Taxonomy" id="177199"/>
    <lineage>
        <taxon>Eukaryota</taxon>
        <taxon>Fungi</taxon>
        <taxon>Dikarya</taxon>
        <taxon>Ascomycota</taxon>
        <taxon>Pezizomycotina</taxon>
        <taxon>Sordariomycetes</taxon>
        <taxon>Sordariomycetidae</taxon>
        <taxon>Coniochaetales</taxon>
        <taxon>Coniochaetaceae</taxon>
        <taxon>Coniochaeta</taxon>
    </lineage>
</organism>
<dbReference type="Gene3D" id="1.20.1090.10">
    <property type="entry name" value="Dehydroquinate synthase-like - alpha domain"/>
    <property type="match status" value="1"/>
</dbReference>
<sequence length="418" mass="45216">MAEVQERMNPAHSFPLIVHGLPYTTLIPRHLKESLASKNPYILISGSLARNTSTLVHLTAALHASNLFIAGVRQGMTPHTLYSEVLAVASDVRQSNADSILVVGGGSLVDAAKAIVFALANGADTMDALAELLETSNAIRTGKVKDVTQKPSVIPIMCATTTLSGGEFNPHGGATDDRTKLKQLFSDPKMEGHKVIVCDPALTLTAPMRVWLSTGLRAVDHCVETICSSAPKKEGTEAALRGLKRLIPNLLRTKADPKDERARLESQLGSMESMRPFVVYGVPVGGSHGIGHQIGPMGVPHAETTCVALPAVLKFNKRVSAERQNIVAEALWGEETARRVFEKYNLDKEKADLGDLLDAIIRELGFPRTLKTYGIGRDKLDAIAENALKDHLCQMNVIPLTEKEQVLEILEMCIGDDD</sequence>
<evidence type="ECO:0000313" key="5">
    <source>
        <dbReference type="Proteomes" id="UP000275385"/>
    </source>
</evidence>
<evidence type="ECO:0000256" key="1">
    <source>
        <dbReference type="ARBA" id="ARBA00023002"/>
    </source>
</evidence>
<feature type="domain" description="Alcohol dehydrogenase iron-type/glycerol dehydrogenase GldA" evidence="2">
    <location>
        <begin position="34"/>
        <end position="196"/>
    </location>
</feature>
<accession>A0A420Y7Z2</accession>
<feature type="domain" description="Fe-containing alcohol dehydrogenase-like C-terminal" evidence="3">
    <location>
        <begin position="213"/>
        <end position="411"/>
    </location>
</feature>
<evidence type="ECO:0000259" key="3">
    <source>
        <dbReference type="Pfam" id="PF25137"/>
    </source>
</evidence>
<dbReference type="AlphaFoldDB" id="A0A420Y7Z2"/>
<dbReference type="Proteomes" id="UP000275385">
    <property type="component" value="Unassembled WGS sequence"/>
</dbReference>
<evidence type="ECO:0000313" key="4">
    <source>
        <dbReference type="EMBL" id="RKU43937.1"/>
    </source>
</evidence>
<dbReference type="Pfam" id="PF25137">
    <property type="entry name" value="ADH_Fe_C"/>
    <property type="match status" value="1"/>
</dbReference>
<dbReference type="CDD" id="cd08192">
    <property type="entry name" value="MAR-like"/>
    <property type="match status" value="1"/>
</dbReference>
<dbReference type="EMBL" id="QVQW01000036">
    <property type="protein sequence ID" value="RKU43937.1"/>
    <property type="molecule type" value="Genomic_DNA"/>
</dbReference>
<evidence type="ECO:0000259" key="2">
    <source>
        <dbReference type="Pfam" id="PF00465"/>
    </source>
</evidence>
<keyword evidence="1" id="KW-0560">Oxidoreductase</keyword>
<dbReference type="InterPro" id="IPR039697">
    <property type="entry name" value="Alcohol_dehydrogenase_Fe"/>
</dbReference>
<dbReference type="GO" id="GO:0046872">
    <property type="term" value="F:metal ion binding"/>
    <property type="evidence" value="ECO:0007669"/>
    <property type="project" value="InterPro"/>
</dbReference>
<proteinExistence type="predicted"/>
<dbReference type="GO" id="GO:0004022">
    <property type="term" value="F:alcohol dehydrogenase (NAD+) activity"/>
    <property type="evidence" value="ECO:0007669"/>
    <property type="project" value="TreeGrafter"/>
</dbReference>
<dbReference type="Pfam" id="PF00465">
    <property type="entry name" value="Fe-ADH"/>
    <property type="match status" value="1"/>
</dbReference>
<dbReference type="InterPro" id="IPR001670">
    <property type="entry name" value="ADH_Fe/GldA"/>
</dbReference>